<organism evidence="2 3">
    <name type="scientific">Carpediemonas membranifera</name>
    <dbReference type="NCBI Taxonomy" id="201153"/>
    <lineage>
        <taxon>Eukaryota</taxon>
        <taxon>Metamonada</taxon>
        <taxon>Carpediemonas-like organisms</taxon>
        <taxon>Carpediemonas</taxon>
    </lineage>
</organism>
<evidence type="ECO:0000313" key="3">
    <source>
        <dbReference type="Proteomes" id="UP000717585"/>
    </source>
</evidence>
<dbReference type="EMBL" id="JAHDYR010000066">
    <property type="protein sequence ID" value="KAG9390243.1"/>
    <property type="molecule type" value="Genomic_DNA"/>
</dbReference>
<dbReference type="InterPro" id="IPR012349">
    <property type="entry name" value="Split_barrel_FMN-bd"/>
</dbReference>
<sequence length="223" mass="24623">MALMNITELPSLEELDEEGGVDIDYSDWKSATSPLKQVDFPVAWSNRDNSRFPLIVVEDEKGIPIAIPRVPMLCSIDPAFIAFPIGNRRRVAKIIIEQAAAFSVNYIDRDLNDIETVMDEYWDVAIEEADADADAATKTGLLSDHRLTIREAKAATAAAPVVTETICAFVCTVHQMVPLGDHTLVIAKVDGSFVPNKGRRPRSDRSDDGKLIKKMGRRSSLIQ</sequence>
<dbReference type="Proteomes" id="UP000717585">
    <property type="component" value="Unassembled WGS sequence"/>
</dbReference>
<protein>
    <submittedName>
        <fullName evidence="2">Flavin reductase like domain</fullName>
    </submittedName>
</protein>
<comment type="caution">
    <text evidence="2">The sequence shown here is derived from an EMBL/GenBank/DDBJ whole genome shotgun (WGS) entry which is preliminary data.</text>
</comment>
<accession>A0A8J6AWR6</accession>
<gene>
    <name evidence="2" type="ORF">J8273_8283</name>
</gene>
<dbReference type="Pfam" id="PF01613">
    <property type="entry name" value="Flavin_Reduct"/>
    <property type="match status" value="1"/>
</dbReference>
<name>A0A8J6AWR6_9EUKA</name>
<dbReference type="GO" id="GO:0010181">
    <property type="term" value="F:FMN binding"/>
    <property type="evidence" value="ECO:0007669"/>
    <property type="project" value="InterPro"/>
</dbReference>
<keyword evidence="3" id="KW-1185">Reference proteome</keyword>
<proteinExistence type="predicted"/>
<dbReference type="SUPFAM" id="SSF50475">
    <property type="entry name" value="FMN-binding split barrel"/>
    <property type="match status" value="1"/>
</dbReference>
<reference evidence="2" key="1">
    <citation type="submission" date="2021-05" db="EMBL/GenBank/DDBJ databases">
        <title>A free-living protist that lacks canonical eukaryotic 1 DNA replication and segregation systems.</title>
        <authorList>
            <person name="Salas-Leiva D.E."/>
            <person name="Tromer E.C."/>
            <person name="Curtis B.A."/>
            <person name="Jerlstrom-Hultqvist J."/>
            <person name="Kolisko M."/>
            <person name="Yi Z."/>
            <person name="Salas-Leiva J.S."/>
            <person name="Gallot-Lavallee L."/>
            <person name="Kops G.J.P.L."/>
            <person name="Archibald J.M."/>
            <person name="Simpson A.G.B."/>
            <person name="Roger A.J."/>
        </authorList>
    </citation>
    <scope>NUCLEOTIDE SEQUENCE</scope>
    <source>
        <strain evidence="2">BICM</strain>
    </source>
</reference>
<evidence type="ECO:0000313" key="2">
    <source>
        <dbReference type="EMBL" id="KAG9390243.1"/>
    </source>
</evidence>
<dbReference type="InterPro" id="IPR002563">
    <property type="entry name" value="Flavin_Rdtase-like_dom"/>
</dbReference>
<evidence type="ECO:0000259" key="1">
    <source>
        <dbReference type="Pfam" id="PF01613"/>
    </source>
</evidence>
<feature type="domain" description="Flavin reductase like" evidence="1">
    <location>
        <begin position="72"/>
        <end position="197"/>
    </location>
</feature>
<dbReference type="AlphaFoldDB" id="A0A8J6AWR6"/>
<dbReference type="Gene3D" id="2.30.110.10">
    <property type="entry name" value="Electron Transport, Fmn-binding Protein, Chain A"/>
    <property type="match status" value="1"/>
</dbReference>